<dbReference type="FunCoup" id="A0A200R4J0">
    <property type="interactions" value="115"/>
</dbReference>
<name>A0A200R4J0_MACCD</name>
<evidence type="ECO:0000313" key="1">
    <source>
        <dbReference type="EMBL" id="OVA17631.1"/>
    </source>
</evidence>
<sequence length="152" mass="17860">MSSLEMASINKISYQRLIRDDDEFEEIEIEERGIERKRSWTRFRRVGSNKKRFKLRIPGLRRLLRRKAKLFSAVRVSWSKVLKRLKESKSHMGDLFAGNYLLMQVSPSSLKSFHNKYSFTNHGIHGLSSKYSFTNHGIHGLPSKYSLERKIA</sequence>
<comment type="caution">
    <text evidence="1">The sequence shown here is derived from an EMBL/GenBank/DDBJ whole genome shotgun (WGS) entry which is preliminary data.</text>
</comment>
<dbReference type="OrthoDB" id="1932414at2759"/>
<gene>
    <name evidence="1" type="ORF">BVC80_1837g467</name>
</gene>
<dbReference type="AlphaFoldDB" id="A0A200R4J0"/>
<accession>A0A200R4J0</accession>
<evidence type="ECO:0000313" key="2">
    <source>
        <dbReference type="Proteomes" id="UP000195402"/>
    </source>
</evidence>
<reference evidence="1 2" key="1">
    <citation type="journal article" date="2017" name="Mol. Plant">
        <title>The Genome of Medicinal Plant Macleaya cordata Provides New Insights into Benzylisoquinoline Alkaloids Metabolism.</title>
        <authorList>
            <person name="Liu X."/>
            <person name="Liu Y."/>
            <person name="Huang P."/>
            <person name="Ma Y."/>
            <person name="Qing Z."/>
            <person name="Tang Q."/>
            <person name="Cao H."/>
            <person name="Cheng P."/>
            <person name="Zheng Y."/>
            <person name="Yuan Z."/>
            <person name="Zhou Y."/>
            <person name="Liu J."/>
            <person name="Tang Z."/>
            <person name="Zhuo Y."/>
            <person name="Zhang Y."/>
            <person name="Yu L."/>
            <person name="Huang J."/>
            <person name="Yang P."/>
            <person name="Peng Q."/>
            <person name="Zhang J."/>
            <person name="Jiang W."/>
            <person name="Zhang Z."/>
            <person name="Lin K."/>
            <person name="Ro D.K."/>
            <person name="Chen X."/>
            <person name="Xiong X."/>
            <person name="Shang Y."/>
            <person name="Huang S."/>
            <person name="Zeng J."/>
        </authorList>
    </citation>
    <scope>NUCLEOTIDE SEQUENCE [LARGE SCALE GENOMIC DNA]</scope>
    <source>
        <strain evidence="2">cv. BLH2017</strain>
        <tissue evidence="1">Root</tissue>
    </source>
</reference>
<dbReference type="Proteomes" id="UP000195402">
    <property type="component" value="Unassembled WGS sequence"/>
</dbReference>
<dbReference type="EMBL" id="MVGT01000438">
    <property type="protein sequence ID" value="OVA17631.1"/>
    <property type="molecule type" value="Genomic_DNA"/>
</dbReference>
<dbReference type="OMA" id="SFTNHGI"/>
<dbReference type="InParanoid" id="A0A200R4J0"/>
<dbReference type="PANTHER" id="PTHR36795:SF2">
    <property type="entry name" value="OS01G0938400 PROTEIN"/>
    <property type="match status" value="1"/>
</dbReference>
<organism evidence="1 2">
    <name type="scientific">Macleaya cordata</name>
    <name type="common">Five-seeded plume-poppy</name>
    <name type="synonym">Bocconia cordata</name>
    <dbReference type="NCBI Taxonomy" id="56857"/>
    <lineage>
        <taxon>Eukaryota</taxon>
        <taxon>Viridiplantae</taxon>
        <taxon>Streptophyta</taxon>
        <taxon>Embryophyta</taxon>
        <taxon>Tracheophyta</taxon>
        <taxon>Spermatophyta</taxon>
        <taxon>Magnoliopsida</taxon>
        <taxon>Ranunculales</taxon>
        <taxon>Papaveraceae</taxon>
        <taxon>Papaveroideae</taxon>
        <taxon>Macleaya</taxon>
    </lineage>
</organism>
<proteinExistence type="predicted"/>
<keyword evidence="2" id="KW-1185">Reference proteome</keyword>
<protein>
    <submittedName>
        <fullName evidence="1">Uncharacterized protein</fullName>
    </submittedName>
</protein>
<dbReference type="PANTHER" id="PTHR36795">
    <property type="entry name" value="OS01G0938400 PROTEIN"/>
    <property type="match status" value="1"/>
</dbReference>